<evidence type="ECO:0000313" key="3">
    <source>
        <dbReference type="Proteomes" id="UP000273405"/>
    </source>
</evidence>
<organism evidence="2 3">
    <name type="scientific">Corallococcus sicarius</name>
    <dbReference type="NCBI Taxonomy" id="2316726"/>
    <lineage>
        <taxon>Bacteria</taxon>
        <taxon>Pseudomonadati</taxon>
        <taxon>Myxococcota</taxon>
        <taxon>Myxococcia</taxon>
        <taxon>Myxococcales</taxon>
        <taxon>Cystobacterineae</taxon>
        <taxon>Myxococcaceae</taxon>
        <taxon>Corallococcus</taxon>
    </lineage>
</organism>
<protein>
    <submittedName>
        <fullName evidence="2">Uncharacterized protein</fullName>
    </submittedName>
</protein>
<reference evidence="3" key="1">
    <citation type="submission" date="2018-09" db="EMBL/GenBank/DDBJ databases">
        <authorList>
            <person name="Livingstone P.G."/>
            <person name="Whitworth D.E."/>
        </authorList>
    </citation>
    <scope>NUCLEOTIDE SEQUENCE [LARGE SCALE GENOMIC DNA]</scope>
    <source>
        <strain evidence="3">CA040B</strain>
    </source>
</reference>
<evidence type="ECO:0000256" key="1">
    <source>
        <dbReference type="SAM" id="MobiDB-lite"/>
    </source>
</evidence>
<comment type="caution">
    <text evidence="2">The sequence shown here is derived from an EMBL/GenBank/DDBJ whole genome shotgun (WGS) entry which is preliminary data.</text>
</comment>
<keyword evidence="3" id="KW-1185">Reference proteome</keyword>
<proteinExistence type="predicted"/>
<gene>
    <name evidence="2" type="ORF">D7X12_11235</name>
</gene>
<feature type="region of interest" description="Disordered" evidence="1">
    <location>
        <begin position="14"/>
        <end position="175"/>
    </location>
</feature>
<accession>A0A3A8NXI0</accession>
<dbReference type="Proteomes" id="UP000273405">
    <property type="component" value="Unassembled WGS sequence"/>
</dbReference>
<name>A0A3A8NXI0_9BACT</name>
<sequence>MAMLTALLLGGCAHQGASSTADNPSGTGGSGTQSQDPESGAGTRDPFSSDEFSWDVEESPRTQAMLRAHGMNPYGDAGARAAAEAEDTGTGGSGSANPDDYECVDVNTLGTGGSGSIDLRAVDDLAPSPAPSQNPGARLDITPDAWKRNKGIGTSPVAPTTGTPPVEGSGGASGR</sequence>
<evidence type="ECO:0000313" key="2">
    <source>
        <dbReference type="EMBL" id="RKH44184.1"/>
    </source>
</evidence>
<dbReference type="EMBL" id="RAWG01000054">
    <property type="protein sequence ID" value="RKH44184.1"/>
    <property type="molecule type" value="Genomic_DNA"/>
</dbReference>
<dbReference type="AlphaFoldDB" id="A0A3A8NXI0"/>